<evidence type="ECO:0000256" key="1">
    <source>
        <dbReference type="ARBA" id="ARBA00022503"/>
    </source>
</evidence>
<evidence type="ECO:0000256" key="6">
    <source>
        <dbReference type="NCBIfam" id="TIGR03242"/>
    </source>
</evidence>
<comment type="function">
    <text evidence="5">Transforms N(2)-succinylglutamate into succinate and glutamate.</text>
</comment>
<feature type="binding site" evidence="5">
    <location>
        <position position="154"/>
    </location>
    <ligand>
        <name>Zn(2+)</name>
        <dbReference type="ChEBI" id="CHEBI:29105"/>
    </ligand>
</feature>
<dbReference type="AlphaFoldDB" id="A0A3N4NDZ1"/>
<evidence type="ECO:0000256" key="4">
    <source>
        <dbReference type="ARBA" id="ARBA00022833"/>
    </source>
</evidence>
<dbReference type="Gene3D" id="3.40.630.10">
    <property type="entry name" value="Zn peptidases"/>
    <property type="match status" value="1"/>
</dbReference>
<proteinExistence type="inferred from homology"/>
<dbReference type="InterPro" id="IPR055438">
    <property type="entry name" value="AstE_AspA_cat"/>
</dbReference>
<dbReference type="Pfam" id="PF24827">
    <property type="entry name" value="AstE_AspA_cat"/>
    <property type="match status" value="1"/>
</dbReference>
<feature type="binding site" evidence="5">
    <location>
        <position position="57"/>
    </location>
    <ligand>
        <name>Zn(2+)</name>
        <dbReference type="ChEBI" id="CHEBI:29105"/>
    </ligand>
</feature>
<comment type="similarity">
    <text evidence="5">Belongs to the AspA/AstE family. Succinylglutamate desuccinylase subfamily.</text>
</comment>
<keyword evidence="1 5" id="KW-0056">Arginine metabolism</keyword>
<dbReference type="GO" id="GO:0016788">
    <property type="term" value="F:hydrolase activity, acting on ester bonds"/>
    <property type="evidence" value="ECO:0007669"/>
    <property type="project" value="UniProtKB-UniRule"/>
</dbReference>
<evidence type="ECO:0000256" key="3">
    <source>
        <dbReference type="ARBA" id="ARBA00022801"/>
    </source>
</evidence>
<evidence type="ECO:0000256" key="2">
    <source>
        <dbReference type="ARBA" id="ARBA00022723"/>
    </source>
</evidence>
<feature type="domain" description="Succinylglutamate desuccinylase/Aspartoacylase catalytic" evidence="8">
    <location>
        <begin position="49"/>
        <end position="242"/>
    </location>
</feature>
<keyword evidence="4 5" id="KW-0862">Zinc</keyword>
<dbReference type="RefSeq" id="WP_123802767.1">
    <property type="nucleotide sequence ID" value="NZ_RMVG01000022.1"/>
</dbReference>
<feature type="active site" evidence="5">
    <location>
        <position position="217"/>
    </location>
</feature>
<evidence type="ECO:0000256" key="5">
    <source>
        <dbReference type="HAMAP-Rule" id="MF_00767"/>
    </source>
</evidence>
<keyword evidence="2 5" id="KW-0479">Metal-binding</keyword>
<dbReference type="HAMAP" id="MF_00767">
    <property type="entry name" value="Arg_catab_AstE"/>
    <property type="match status" value="1"/>
</dbReference>
<organism evidence="9 10">
    <name type="scientific">Candidatus Pantoea deserta</name>
    <dbReference type="NCBI Taxonomy" id="1869313"/>
    <lineage>
        <taxon>Bacteria</taxon>
        <taxon>Pseudomonadati</taxon>
        <taxon>Pseudomonadota</taxon>
        <taxon>Gammaproteobacteria</taxon>
        <taxon>Enterobacterales</taxon>
        <taxon>Erwiniaceae</taxon>
        <taxon>Pantoea</taxon>
    </lineage>
</organism>
<protein>
    <recommendedName>
        <fullName evidence="5 6">Succinylglutamate desuccinylase</fullName>
        <ecNumber evidence="5 6">3.5.1.96</ecNumber>
    </recommendedName>
</protein>
<accession>A0A3N4NDZ1</accession>
<dbReference type="PANTHER" id="PTHR15162">
    <property type="entry name" value="ASPARTOACYLASE"/>
    <property type="match status" value="1"/>
</dbReference>
<name>A0A3N4NDZ1_9GAMM</name>
<evidence type="ECO:0000259" key="7">
    <source>
        <dbReference type="Pfam" id="PF04952"/>
    </source>
</evidence>
<dbReference type="GO" id="GO:0008270">
    <property type="term" value="F:zinc ion binding"/>
    <property type="evidence" value="ECO:0007669"/>
    <property type="project" value="UniProtKB-UniRule"/>
</dbReference>
<dbReference type="EMBL" id="RMVG01000022">
    <property type="protein sequence ID" value="RPD94534.1"/>
    <property type="molecule type" value="Genomic_DNA"/>
</dbReference>
<dbReference type="InterPro" id="IPR050178">
    <property type="entry name" value="AspA/AstE_fam"/>
</dbReference>
<comment type="catalytic activity">
    <reaction evidence="5">
        <text>N-succinyl-L-glutamate + H2O = L-glutamate + succinate</text>
        <dbReference type="Rhea" id="RHEA:15169"/>
        <dbReference type="ChEBI" id="CHEBI:15377"/>
        <dbReference type="ChEBI" id="CHEBI:29985"/>
        <dbReference type="ChEBI" id="CHEBI:30031"/>
        <dbReference type="ChEBI" id="CHEBI:58763"/>
        <dbReference type="EC" id="3.5.1.96"/>
    </reaction>
</comment>
<reference evidence="9 10" key="1">
    <citation type="submission" date="2018-11" db="EMBL/GenBank/DDBJ databases">
        <title>Whole genome sequencing of Pantoea sp. RIT388.</title>
        <authorList>
            <person name="Gan H.M."/>
            <person name="Hudson A.O."/>
        </authorList>
    </citation>
    <scope>NUCLEOTIDE SEQUENCE [LARGE SCALE GENOMIC DNA]</scope>
    <source>
        <strain evidence="9 10">RIT388</strain>
    </source>
</reference>
<evidence type="ECO:0000259" key="8">
    <source>
        <dbReference type="Pfam" id="PF24827"/>
    </source>
</evidence>
<comment type="caution">
    <text evidence="9">The sequence shown here is derived from an EMBL/GenBank/DDBJ whole genome shotgun (WGS) entry which is preliminary data.</text>
</comment>
<evidence type="ECO:0000313" key="9">
    <source>
        <dbReference type="EMBL" id="RPD94534.1"/>
    </source>
</evidence>
<feature type="domain" description="AstE/AspA barrel-sandwich hybrid" evidence="7">
    <location>
        <begin position="255"/>
        <end position="328"/>
    </location>
</feature>
<dbReference type="OrthoDB" id="5290473at2"/>
<gene>
    <name evidence="5 9" type="primary">astE</name>
    <name evidence="9" type="ORF">BBB56_20570</name>
</gene>
<dbReference type="GO" id="GO:0019544">
    <property type="term" value="P:L-arginine catabolic process to L-glutamate"/>
    <property type="evidence" value="ECO:0007669"/>
    <property type="project" value="UniProtKB-UniRule"/>
</dbReference>
<sequence>MTFSAEKQADILSDLLNCRRRDLPFPAGIEATWLEEGVLQLIPRQASAALVLSAGIHGNETAPVEMLAALLASLSSGQQPLNQALLLIFGNLPALRAGKRYLHSDMNRLFGGRHRQAMPGNESRRAARLEKVTSDFFQRADAAGVLPRYHLDMHTAIRGSRFPQFALIPSHHHDYQAEFYVLLDACDLDAVVQHTAPGGTFSHFVSETFRAQSCTLELGKALPFGSNTLSRFAATDLAIRALLAGTPLPTRTQPPMRFFTVAESIIKTSSSFRLNLDAAVENFTQLPAGYAIASENGKIWRVEDAAPWILFPNARVAPGLRAGLLLKPAAARFSS</sequence>
<dbReference type="GO" id="GO:0009017">
    <property type="term" value="F:succinylglutamate desuccinylase activity"/>
    <property type="evidence" value="ECO:0007669"/>
    <property type="project" value="UniProtKB-UniRule"/>
</dbReference>
<dbReference type="UniPathway" id="UPA00185">
    <property type="reaction ID" value="UER00283"/>
</dbReference>
<dbReference type="Pfam" id="PF04952">
    <property type="entry name" value="AstE_AspA_hybrid"/>
    <property type="match status" value="1"/>
</dbReference>
<keyword evidence="3 5" id="KW-0378">Hydrolase</keyword>
<dbReference type="GO" id="GO:0019545">
    <property type="term" value="P:L-arginine catabolic process to succinate"/>
    <property type="evidence" value="ECO:0007669"/>
    <property type="project" value="UniProtKB-UniRule"/>
</dbReference>
<comment type="pathway">
    <text evidence="5">Amino-acid degradation; L-arginine degradation via AST pathway; L-glutamate and succinate from L-arginine: step 5/5.</text>
</comment>
<dbReference type="CDD" id="cd03855">
    <property type="entry name" value="M14_ASTE"/>
    <property type="match status" value="1"/>
</dbReference>
<comment type="cofactor">
    <cofactor evidence="5">
        <name>Zn(2+)</name>
        <dbReference type="ChEBI" id="CHEBI:29105"/>
    </cofactor>
    <text evidence="5">Binds 1 zinc ion per subunit.</text>
</comment>
<evidence type="ECO:0000313" key="10">
    <source>
        <dbReference type="Proteomes" id="UP000281332"/>
    </source>
</evidence>
<keyword evidence="10" id="KW-1185">Reference proteome</keyword>
<feature type="binding site" evidence="5">
    <location>
        <position position="60"/>
    </location>
    <ligand>
        <name>Zn(2+)</name>
        <dbReference type="ChEBI" id="CHEBI:29105"/>
    </ligand>
</feature>
<dbReference type="InterPro" id="IPR007036">
    <property type="entry name" value="Aste_AspA_hybrid_dom"/>
</dbReference>
<dbReference type="SUPFAM" id="SSF53187">
    <property type="entry name" value="Zn-dependent exopeptidases"/>
    <property type="match status" value="1"/>
</dbReference>
<dbReference type="NCBIfam" id="TIGR03242">
    <property type="entry name" value="arg_catab_astE"/>
    <property type="match status" value="1"/>
</dbReference>
<dbReference type="NCBIfam" id="NF003706">
    <property type="entry name" value="PRK05324.1"/>
    <property type="match status" value="1"/>
</dbReference>
<dbReference type="Proteomes" id="UP000281332">
    <property type="component" value="Unassembled WGS sequence"/>
</dbReference>
<dbReference type="PANTHER" id="PTHR15162:SF7">
    <property type="entry name" value="SUCCINYLGLUTAMATE DESUCCINYLASE"/>
    <property type="match status" value="1"/>
</dbReference>
<dbReference type="EC" id="3.5.1.96" evidence="5 6"/>
<dbReference type="InterPro" id="IPR016681">
    <property type="entry name" value="SuccinylGlu_desuccinylase"/>
</dbReference>